<dbReference type="InterPro" id="IPR052362">
    <property type="entry name" value="HTH-GbsR_regulator"/>
</dbReference>
<dbReference type="SUPFAM" id="SSF46785">
    <property type="entry name" value="Winged helix' DNA-binding domain"/>
    <property type="match status" value="1"/>
</dbReference>
<organism evidence="4 5">
    <name type="scientific">Saccharopolyspora rhizosphaerae</name>
    <dbReference type="NCBI Taxonomy" id="2492662"/>
    <lineage>
        <taxon>Bacteria</taxon>
        <taxon>Bacillati</taxon>
        <taxon>Actinomycetota</taxon>
        <taxon>Actinomycetes</taxon>
        <taxon>Pseudonocardiales</taxon>
        <taxon>Pseudonocardiaceae</taxon>
        <taxon>Saccharopolyspora</taxon>
    </lineage>
</organism>
<dbReference type="PANTHER" id="PTHR38465">
    <property type="entry name" value="HTH-TYPE TRANSCRIPTIONAL REGULATOR MJ1563-RELATED"/>
    <property type="match status" value="1"/>
</dbReference>
<evidence type="ECO:0000313" key="4">
    <source>
        <dbReference type="EMBL" id="RRO18111.1"/>
    </source>
</evidence>
<gene>
    <name evidence="4" type="ORF">EIL87_07600</name>
</gene>
<accession>A0A3R8P795</accession>
<dbReference type="AlphaFoldDB" id="A0A3R8P795"/>
<keyword evidence="3" id="KW-0804">Transcription</keyword>
<dbReference type="OrthoDB" id="67158at2"/>
<dbReference type="Proteomes" id="UP000274515">
    <property type="component" value="Unassembled WGS sequence"/>
</dbReference>
<sequence length="178" mass="20354">MVSADTELDLGGGVSEEYLQRTDRPAMSEWIEQMAAHFEATEGMPLIAGRILAFLLICDPPERTANELSHALAASTGSISTNVRLLMRLGVVSKTTRQGREAALYQVEEDRWPALVRQRMERVTDLEELTAAGLRMFSGQGERARRLRTVNEFYQWLSGEMPELWRRWEREGKPKLRF</sequence>
<dbReference type="InterPro" id="IPR036388">
    <property type="entry name" value="WH-like_DNA-bd_sf"/>
</dbReference>
<keyword evidence="1" id="KW-0805">Transcription regulation</keyword>
<dbReference type="Gene3D" id="1.10.10.10">
    <property type="entry name" value="Winged helix-like DNA-binding domain superfamily/Winged helix DNA-binding domain"/>
    <property type="match status" value="1"/>
</dbReference>
<evidence type="ECO:0000256" key="3">
    <source>
        <dbReference type="ARBA" id="ARBA00023163"/>
    </source>
</evidence>
<dbReference type="EMBL" id="RSAA01000007">
    <property type="protein sequence ID" value="RRO18111.1"/>
    <property type="molecule type" value="Genomic_DNA"/>
</dbReference>
<keyword evidence="2" id="KW-0238">DNA-binding</keyword>
<dbReference type="GO" id="GO:0003677">
    <property type="term" value="F:DNA binding"/>
    <property type="evidence" value="ECO:0007669"/>
    <property type="project" value="UniProtKB-KW"/>
</dbReference>
<reference evidence="4 5" key="1">
    <citation type="submission" date="2018-11" db="EMBL/GenBank/DDBJ databases">
        <title>Saccharopolyspora rhizosphaerae sp. nov., an actinomycete isolated from rhizosphere soil in Thailand.</title>
        <authorList>
            <person name="Intra B."/>
            <person name="Euanorasetr J."/>
            <person name="Take A."/>
            <person name="Inahashi Y."/>
            <person name="Mori M."/>
            <person name="Panbangred W."/>
            <person name="Matsumoto A."/>
        </authorList>
    </citation>
    <scope>NUCLEOTIDE SEQUENCE [LARGE SCALE GENOMIC DNA]</scope>
    <source>
        <strain evidence="4 5">H219</strain>
    </source>
</reference>
<protein>
    <submittedName>
        <fullName evidence="4">Transcriptional regulator</fullName>
    </submittedName>
</protein>
<name>A0A3R8P795_9PSEU</name>
<dbReference type="InterPro" id="IPR036390">
    <property type="entry name" value="WH_DNA-bd_sf"/>
</dbReference>
<keyword evidence="5" id="KW-1185">Reference proteome</keyword>
<evidence type="ECO:0000256" key="1">
    <source>
        <dbReference type="ARBA" id="ARBA00023015"/>
    </source>
</evidence>
<evidence type="ECO:0000313" key="5">
    <source>
        <dbReference type="Proteomes" id="UP000274515"/>
    </source>
</evidence>
<evidence type="ECO:0000256" key="2">
    <source>
        <dbReference type="ARBA" id="ARBA00023125"/>
    </source>
</evidence>
<dbReference type="PANTHER" id="PTHR38465:SF2">
    <property type="entry name" value="HTH-TYPE TRANSCRIPTIONAL REGULATOR MMPR5"/>
    <property type="match status" value="1"/>
</dbReference>
<dbReference type="Gene3D" id="1.10.287.160">
    <property type="entry name" value="HR1 repeat"/>
    <property type="match status" value="1"/>
</dbReference>
<proteinExistence type="predicted"/>
<comment type="caution">
    <text evidence="4">The sequence shown here is derived from an EMBL/GenBank/DDBJ whole genome shotgun (WGS) entry which is preliminary data.</text>
</comment>